<dbReference type="WBParaSite" id="Gr19_v10_g9797.t1">
    <property type="protein sequence ID" value="Gr19_v10_g9797.t1"/>
    <property type="gene ID" value="Gr19_v10_g9797"/>
</dbReference>
<dbReference type="Proteomes" id="UP000887572">
    <property type="component" value="Unplaced"/>
</dbReference>
<proteinExistence type="predicted"/>
<evidence type="ECO:0000256" key="1">
    <source>
        <dbReference type="SAM" id="MobiDB-lite"/>
    </source>
</evidence>
<evidence type="ECO:0000313" key="2">
    <source>
        <dbReference type="Proteomes" id="UP000887572"/>
    </source>
</evidence>
<keyword evidence="2" id="KW-1185">Reference proteome</keyword>
<protein>
    <submittedName>
        <fullName evidence="3">F-box domain-containing protein</fullName>
    </submittedName>
</protein>
<dbReference type="AlphaFoldDB" id="A0A914IDB9"/>
<reference evidence="3" key="1">
    <citation type="submission" date="2022-11" db="UniProtKB">
        <authorList>
            <consortium name="WormBaseParasite"/>
        </authorList>
    </citation>
    <scope>IDENTIFICATION</scope>
</reference>
<name>A0A914IDB9_GLORO</name>
<organism evidence="2 3">
    <name type="scientific">Globodera rostochiensis</name>
    <name type="common">Golden nematode worm</name>
    <name type="synonym">Heterodera rostochiensis</name>
    <dbReference type="NCBI Taxonomy" id="31243"/>
    <lineage>
        <taxon>Eukaryota</taxon>
        <taxon>Metazoa</taxon>
        <taxon>Ecdysozoa</taxon>
        <taxon>Nematoda</taxon>
        <taxon>Chromadorea</taxon>
        <taxon>Rhabditida</taxon>
        <taxon>Tylenchina</taxon>
        <taxon>Tylenchomorpha</taxon>
        <taxon>Tylenchoidea</taxon>
        <taxon>Heteroderidae</taxon>
        <taxon>Heteroderinae</taxon>
        <taxon>Globodera</taxon>
    </lineage>
</organism>
<evidence type="ECO:0000313" key="3">
    <source>
        <dbReference type="WBParaSite" id="Gr19_v10_g9797.t1"/>
    </source>
</evidence>
<accession>A0A914IDB9</accession>
<feature type="compositionally biased region" description="Low complexity" evidence="1">
    <location>
        <begin position="42"/>
        <end position="63"/>
    </location>
</feature>
<sequence length="315" mass="35111">MQINFNLQNMINTDTAAGRCFRDALCFILRLGQMEIKKISSGHHQQQKQSASSATNAGRTDGRAAAAAGSGLATSNVAYSVMGPVERVSSCHHANLREDAYRQYIILEVESSEAARQMRAKADLPYAGRRCRDPIRNQLVTEVLGGASTSSTTSGPNTNDSGKMKRRSFVCGDVLFDVFKFCCPFVLGLKIALISKRFAHLVDAHIEWKKWSLGRLEIRRAVKGNGAEIVKIVDHEVVHRQPILQELLPLPDTVDFEQLTITLYRPKCHRISAKITQSGWGHELKRLPLRQVRAKAYLSLRKMRAKADLPLGKCE</sequence>
<feature type="region of interest" description="Disordered" evidence="1">
    <location>
        <begin position="40"/>
        <end position="63"/>
    </location>
</feature>